<proteinExistence type="inferred from homology"/>
<name>A0A2H3ENT1_ARMGA</name>
<dbReference type="InterPro" id="IPR001223">
    <property type="entry name" value="Glyco_hydro18_cat"/>
</dbReference>
<dbReference type="PANTHER" id="PTHR11177">
    <property type="entry name" value="CHITINASE"/>
    <property type="match status" value="1"/>
</dbReference>
<protein>
    <submittedName>
        <fullName evidence="10">Glycoside hydrolase family 18 protein</fullName>
    </submittedName>
</protein>
<keyword evidence="2 7" id="KW-0378">Hydrolase</keyword>
<keyword evidence="5 7" id="KW-0326">Glycosidase</keyword>
<dbReference type="Proteomes" id="UP000217790">
    <property type="component" value="Unassembled WGS sequence"/>
</dbReference>
<reference evidence="11" key="1">
    <citation type="journal article" date="2017" name="Nat. Ecol. Evol.">
        <title>Genome expansion and lineage-specific genetic innovations in the forest pathogenic fungi Armillaria.</title>
        <authorList>
            <person name="Sipos G."/>
            <person name="Prasanna A.N."/>
            <person name="Walter M.C."/>
            <person name="O'Connor E."/>
            <person name="Balint B."/>
            <person name="Krizsan K."/>
            <person name="Kiss B."/>
            <person name="Hess J."/>
            <person name="Varga T."/>
            <person name="Slot J."/>
            <person name="Riley R."/>
            <person name="Boka B."/>
            <person name="Rigling D."/>
            <person name="Barry K."/>
            <person name="Lee J."/>
            <person name="Mihaltcheva S."/>
            <person name="LaButti K."/>
            <person name="Lipzen A."/>
            <person name="Waldron R."/>
            <person name="Moloney N.M."/>
            <person name="Sperisen C."/>
            <person name="Kredics L."/>
            <person name="Vagvoelgyi C."/>
            <person name="Patrignani A."/>
            <person name="Fitzpatrick D."/>
            <person name="Nagy I."/>
            <person name="Doyle S."/>
            <person name="Anderson J.B."/>
            <person name="Grigoriev I.V."/>
            <person name="Gueldener U."/>
            <person name="Muensterkoetter M."/>
            <person name="Nagy L.G."/>
        </authorList>
    </citation>
    <scope>NUCLEOTIDE SEQUENCE [LARGE SCALE GENOMIC DNA]</scope>
    <source>
        <strain evidence="11">Ar21-2</strain>
    </source>
</reference>
<sequence>MAYFPSWAEGDYSPETINYALYDWIDFAFAIPDEDFNLTWDDAVKDPDLLARLVNFAHGNSTKVKLSIGGWGGSRCFSTAMSNEANQKVFAGNIVKLYNMYGLDGIDLDWEYPGREGESGNQVSTSDSVNYLQFLGLLRKTLPTNAVLTAAVGHRPFVDGDGVPLKDVSAFAQQLDWILIMNYDVWSASPYPGPNAPLSDRCGNSTQPDANAEAAVNAWTAAGFEPSQLVLGIAAYGILSTSNATKLRTRSKRGSPTLVTDDGEEQGQIRFSSLVKQGALISENALGQQKFVARPGSTRHWDGCSCTPFLVSTDQLVSYDDPESIGLKAEFVMKKGMLGTSMWEATGDTPDNDLTKSVWAKYGY</sequence>
<dbReference type="InterPro" id="IPR050314">
    <property type="entry name" value="Glycosyl_Hydrlase_18"/>
</dbReference>
<accession>A0A2H3ENT1</accession>
<comment type="similarity">
    <text evidence="8">Belongs to the glycosyl hydrolase 18 family.</text>
</comment>
<evidence type="ECO:0000256" key="1">
    <source>
        <dbReference type="ARBA" id="ARBA00000822"/>
    </source>
</evidence>
<dbReference type="AlphaFoldDB" id="A0A2H3ENT1"/>
<gene>
    <name evidence="10" type="ORF">ARMGADRAFT_1042138</name>
</gene>
<evidence type="ECO:0000256" key="5">
    <source>
        <dbReference type="ARBA" id="ARBA00023295"/>
    </source>
</evidence>
<keyword evidence="11" id="KW-1185">Reference proteome</keyword>
<dbReference type="OrthoDB" id="73875at2759"/>
<dbReference type="InParanoid" id="A0A2H3ENT1"/>
<dbReference type="GO" id="GO:0006032">
    <property type="term" value="P:chitin catabolic process"/>
    <property type="evidence" value="ECO:0007669"/>
    <property type="project" value="UniProtKB-KW"/>
</dbReference>
<evidence type="ECO:0000313" key="10">
    <source>
        <dbReference type="EMBL" id="PBL02348.1"/>
    </source>
</evidence>
<dbReference type="InterPro" id="IPR017853">
    <property type="entry name" value="GH"/>
</dbReference>
<evidence type="ECO:0000256" key="6">
    <source>
        <dbReference type="ARBA" id="ARBA00023326"/>
    </source>
</evidence>
<dbReference type="GO" id="GO:0005576">
    <property type="term" value="C:extracellular region"/>
    <property type="evidence" value="ECO:0007669"/>
    <property type="project" value="TreeGrafter"/>
</dbReference>
<evidence type="ECO:0000256" key="8">
    <source>
        <dbReference type="RuleBase" id="RU004453"/>
    </source>
</evidence>
<feature type="domain" description="GH18" evidence="9">
    <location>
        <begin position="1"/>
        <end position="364"/>
    </location>
</feature>
<keyword evidence="4" id="KW-0119">Carbohydrate metabolism</keyword>
<evidence type="ECO:0000259" key="9">
    <source>
        <dbReference type="PROSITE" id="PS51910"/>
    </source>
</evidence>
<evidence type="ECO:0000256" key="3">
    <source>
        <dbReference type="ARBA" id="ARBA00023024"/>
    </source>
</evidence>
<dbReference type="OMA" id="PWTKLDH"/>
<evidence type="ECO:0000256" key="7">
    <source>
        <dbReference type="RuleBase" id="RU000489"/>
    </source>
</evidence>
<comment type="catalytic activity">
    <reaction evidence="1">
        <text>Random endo-hydrolysis of N-acetyl-beta-D-glucosaminide (1-&gt;4)-beta-linkages in chitin and chitodextrins.</text>
        <dbReference type="EC" id="3.2.1.14"/>
    </reaction>
</comment>
<dbReference type="InterPro" id="IPR011583">
    <property type="entry name" value="Chitinase_II/V-like_cat"/>
</dbReference>
<dbReference type="STRING" id="47427.A0A2H3ENT1"/>
<dbReference type="GO" id="GO:0008843">
    <property type="term" value="F:endochitinase activity"/>
    <property type="evidence" value="ECO:0007669"/>
    <property type="project" value="UniProtKB-EC"/>
</dbReference>
<evidence type="ECO:0000313" key="11">
    <source>
        <dbReference type="Proteomes" id="UP000217790"/>
    </source>
</evidence>
<keyword evidence="6" id="KW-0624">Polysaccharide degradation</keyword>
<dbReference type="PANTHER" id="PTHR11177:SF392">
    <property type="entry name" value="HAP41P"/>
    <property type="match status" value="1"/>
</dbReference>
<dbReference type="InterPro" id="IPR001579">
    <property type="entry name" value="Glyco_hydro_18_chit_AS"/>
</dbReference>
<dbReference type="PROSITE" id="PS51910">
    <property type="entry name" value="GH18_2"/>
    <property type="match status" value="1"/>
</dbReference>
<evidence type="ECO:0000256" key="2">
    <source>
        <dbReference type="ARBA" id="ARBA00022801"/>
    </source>
</evidence>
<organism evidence="10 11">
    <name type="scientific">Armillaria gallica</name>
    <name type="common">Bulbous honey fungus</name>
    <name type="synonym">Armillaria bulbosa</name>
    <dbReference type="NCBI Taxonomy" id="47427"/>
    <lineage>
        <taxon>Eukaryota</taxon>
        <taxon>Fungi</taxon>
        <taxon>Dikarya</taxon>
        <taxon>Basidiomycota</taxon>
        <taxon>Agaricomycotina</taxon>
        <taxon>Agaricomycetes</taxon>
        <taxon>Agaricomycetidae</taxon>
        <taxon>Agaricales</taxon>
        <taxon>Marasmiineae</taxon>
        <taxon>Physalacriaceae</taxon>
        <taxon>Armillaria</taxon>
    </lineage>
</organism>
<dbReference type="SMART" id="SM00636">
    <property type="entry name" value="Glyco_18"/>
    <property type="match status" value="1"/>
</dbReference>
<keyword evidence="3" id="KW-0146">Chitin degradation</keyword>
<dbReference type="GO" id="GO:0008061">
    <property type="term" value="F:chitin binding"/>
    <property type="evidence" value="ECO:0007669"/>
    <property type="project" value="InterPro"/>
</dbReference>
<dbReference type="EMBL" id="KZ293645">
    <property type="protein sequence ID" value="PBL02348.1"/>
    <property type="molecule type" value="Genomic_DNA"/>
</dbReference>
<evidence type="ECO:0000256" key="4">
    <source>
        <dbReference type="ARBA" id="ARBA00023277"/>
    </source>
</evidence>
<dbReference type="Pfam" id="PF00704">
    <property type="entry name" value="Glyco_hydro_18"/>
    <property type="match status" value="1"/>
</dbReference>
<dbReference type="GO" id="GO:0000272">
    <property type="term" value="P:polysaccharide catabolic process"/>
    <property type="evidence" value="ECO:0007669"/>
    <property type="project" value="UniProtKB-KW"/>
</dbReference>
<dbReference type="PROSITE" id="PS01095">
    <property type="entry name" value="GH18_1"/>
    <property type="match status" value="1"/>
</dbReference>
<dbReference type="SUPFAM" id="SSF51445">
    <property type="entry name" value="(Trans)glycosidases"/>
    <property type="match status" value="1"/>
</dbReference>
<dbReference type="Gene3D" id="3.20.20.80">
    <property type="entry name" value="Glycosidases"/>
    <property type="match status" value="2"/>
</dbReference>